<accession>A0A316YBE4</accession>
<reference evidence="4 5" key="1">
    <citation type="journal article" date="2018" name="Mol. Biol. Evol.">
        <title>Broad Genomic Sampling Reveals a Smut Pathogenic Ancestry of the Fungal Clade Ustilaginomycotina.</title>
        <authorList>
            <person name="Kijpornyongpan T."/>
            <person name="Mondo S.J."/>
            <person name="Barry K."/>
            <person name="Sandor L."/>
            <person name="Lee J."/>
            <person name="Lipzen A."/>
            <person name="Pangilinan J."/>
            <person name="LaButti K."/>
            <person name="Hainaut M."/>
            <person name="Henrissat B."/>
            <person name="Grigoriev I.V."/>
            <person name="Spatafora J.W."/>
            <person name="Aime M.C."/>
        </authorList>
    </citation>
    <scope>NUCLEOTIDE SEQUENCE [LARGE SCALE GENOMIC DNA]</scope>
    <source>
        <strain evidence="4 5">MCA 4198</strain>
    </source>
</reference>
<feature type="region of interest" description="Disordered" evidence="2">
    <location>
        <begin position="963"/>
        <end position="1159"/>
    </location>
</feature>
<feature type="compositionally biased region" description="Low complexity" evidence="2">
    <location>
        <begin position="99"/>
        <end position="122"/>
    </location>
</feature>
<keyword evidence="1" id="KW-0175">Coiled coil</keyword>
<dbReference type="SMART" id="SM00325">
    <property type="entry name" value="RhoGEF"/>
    <property type="match status" value="1"/>
</dbReference>
<feature type="compositionally biased region" description="Low complexity" evidence="2">
    <location>
        <begin position="895"/>
        <end position="923"/>
    </location>
</feature>
<feature type="compositionally biased region" description="Low complexity" evidence="2">
    <location>
        <begin position="172"/>
        <end position="184"/>
    </location>
</feature>
<dbReference type="GO" id="GO:0005737">
    <property type="term" value="C:cytoplasm"/>
    <property type="evidence" value="ECO:0007669"/>
    <property type="project" value="TreeGrafter"/>
</dbReference>
<dbReference type="SUPFAM" id="SSF48065">
    <property type="entry name" value="DBL homology domain (DH-domain)"/>
    <property type="match status" value="1"/>
</dbReference>
<feature type="coiled-coil region" evidence="1">
    <location>
        <begin position="1179"/>
        <end position="1266"/>
    </location>
</feature>
<dbReference type="PANTHER" id="PTHR12673">
    <property type="entry name" value="FACIOGENITAL DYSPLASIA PROTEIN"/>
    <property type="match status" value="1"/>
</dbReference>
<gene>
    <name evidence="4" type="ORF">FA10DRAFT_270161</name>
</gene>
<dbReference type="PROSITE" id="PS50010">
    <property type="entry name" value="DH_2"/>
    <property type="match status" value="1"/>
</dbReference>
<keyword evidence="5" id="KW-1185">Reference proteome</keyword>
<dbReference type="InterPro" id="IPR000219">
    <property type="entry name" value="DH_dom"/>
</dbReference>
<organism evidence="4 5">
    <name type="scientific">Acaromyces ingoldii</name>
    <dbReference type="NCBI Taxonomy" id="215250"/>
    <lineage>
        <taxon>Eukaryota</taxon>
        <taxon>Fungi</taxon>
        <taxon>Dikarya</taxon>
        <taxon>Basidiomycota</taxon>
        <taxon>Ustilaginomycotina</taxon>
        <taxon>Exobasidiomycetes</taxon>
        <taxon>Exobasidiales</taxon>
        <taxon>Cryptobasidiaceae</taxon>
        <taxon>Acaromyces</taxon>
    </lineage>
</organism>
<dbReference type="CDD" id="cd00160">
    <property type="entry name" value="RhoGEF"/>
    <property type="match status" value="1"/>
</dbReference>
<dbReference type="GeneID" id="37044939"/>
<dbReference type="PANTHER" id="PTHR12673:SF270">
    <property type="entry name" value="FYVE-TYPE DOMAIN-CONTAINING PROTEIN"/>
    <property type="match status" value="1"/>
</dbReference>
<evidence type="ECO:0000259" key="3">
    <source>
        <dbReference type="PROSITE" id="PS50010"/>
    </source>
</evidence>
<feature type="domain" description="DH" evidence="3">
    <location>
        <begin position="291"/>
        <end position="476"/>
    </location>
</feature>
<dbReference type="STRING" id="215250.A0A316YBE4"/>
<dbReference type="Gene3D" id="1.20.900.10">
    <property type="entry name" value="Dbl homology (DH) domain"/>
    <property type="match status" value="1"/>
</dbReference>
<dbReference type="GO" id="GO:0005085">
    <property type="term" value="F:guanyl-nucleotide exchange factor activity"/>
    <property type="evidence" value="ECO:0007669"/>
    <property type="project" value="InterPro"/>
</dbReference>
<feature type="coiled-coil region" evidence="1">
    <location>
        <begin position="1331"/>
        <end position="1365"/>
    </location>
</feature>
<feature type="compositionally biased region" description="Basic and acidic residues" evidence="2">
    <location>
        <begin position="974"/>
        <end position="983"/>
    </location>
</feature>
<dbReference type="EMBL" id="KZ819644">
    <property type="protein sequence ID" value="PWN86609.1"/>
    <property type="molecule type" value="Genomic_DNA"/>
</dbReference>
<dbReference type="Pfam" id="PF00621">
    <property type="entry name" value="RhoGEF"/>
    <property type="match status" value="1"/>
</dbReference>
<dbReference type="OrthoDB" id="660555at2759"/>
<feature type="compositionally biased region" description="Low complexity" evidence="2">
    <location>
        <begin position="1108"/>
        <end position="1120"/>
    </location>
</feature>
<proteinExistence type="predicted"/>
<evidence type="ECO:0000313" key="5">
    <source>
        <dbReference type="Proteomes" id="UP000245768"/>
    </source>
</evidence>
<evidence type="ECO:0000313" key="4">
    <source>
        <dbReference type="EMBL" id="PWN86609.1"/>
    </source>
</evidence>
<protein>
    <recommendedName>
        <fullName evidence="3">DH domain-containing protein</fullName>
    </recommendedName>
</protein>
<name>A0A316YBE4_9BASI</name>
<dbReference type="InParanoid" id="A0A316YBE4"/>
<feature type="compositionally biased region" description="Low complexity" evidence="2">
    <location>
        <begin position="129"/>
        <end position="141"/>
    </location>
</feature>
<feature type="region of interest" description="Disordered" evidence="2">
    <location>
        <begin position="830"/>
        <end position="853"/>
    </location>
</feature>
<feature type="region of interest" description="Disordered" evidence="2">
    <location>
        <begin position="882"/>
        <end position="928"/>
    </location>
</feature>
<feature type="compositionally biased region" description="Low complexity" evidence="2">
    <location>
        <begin position="838"/>
        <end position="849"/>
    </location>
</feature>
<dbReference type="Proteomes" id="UP000245768">
    <property type="component" value="Unassembled WGS sequence"/>
</dbReference>
<evidence type="ECO:0000256" key="1">
    <source>
        <dbReference type="SAM" id="Coils"/>
    </source>
</evidence>
<dbReference type="InterPro" id="IPR051092">
    <property type="entry name" value="FYVE_RhoGEF_PH"/>
</dbReference>
<feature type="compositionally biased region" description="Gly residues" evidence="2">
    <location>
        <begin position="142"/>
        <end position="160"/>
    </location>
</feature>
<sequence length="1379" mass="149600">MRRQTWPSTRRSASEYKVSIWYSLFEPGFARGSSGRAAGPAHVTRRASQAPSSVYCAFQIRLRLEYARVFLWAPPLLDSPLPVQSSPADIDCCCRRPEMSSSSSSRPQSPFKRLSRPSSRSSHSRDPSPSRSAWRSSRLGVPGAGNGAGVGAGGGGGVGGISVASDDRQEGSSSSWARATTSRAQGTTPAVPAYAGGLSRAEHYDVVLEGPTDADNGAGGAGDASAILPHLGFLVLDQTGTIDEADPHRSSFDSYSDVPRSGSGSSINAIRSIEMEAAYSPVLGSGPSEEKFEAMLQELLYTEKSYVKRVEALYRKYAVPLRQLAKDKDTAIMPLYEAQRLFGNIGEIVGANTAFLRDLESYAESRERERRGSGRISTGNLGEIVYRNMACFSCYSEYFGNFEKAKHIEQTMNRSNKAFRDFVDRIKYSTPDMGNIGIRELIMEPVQRIPRYTLLLDGLVRNLPKSDSNRPRLEEAAVLAGRIASCEVDDKTKRAAVLWSFKRNVEGFPPSLISVHRQFIDCIDVDDFPIDVLGPMAMAAGASSPSPALLSPSGQQTYRTIHCTLFLFDDVIAIAKRAGSSSSGRSAVGLDDLNKLADQMKTFTERSGPVPSSRDAGRPSKIELGFRGCIDVANVQALDLGGPDFQLTMAKGPSNVSGDKWANRLVRQYATIDSSNQTDPSQARLEKYRFLENLWRAQALLKTKDARSHVRCMVLPPSADGESEERARRIVYWNVYQRRAYLAEPCKNLAVLQVDPGREADRVPLGAENLPPLVCMRVTDIDRDAGTLLYTTSIKSLAEDDIDGEELTLPLSDISSQLRKLSGEARRAMSDFDPPLARRPGGSPSTPSSHRGRVVSGLEQFGRSLFSAANAGSIRSNHNGGDVFGLASPHRRTKSTASKASAATATTTSSSTPSRAASSGARTYSTANTSVGSRDMLINGAYHSPDPSDPSTSKAIEAYRKRALSIDGGDGGGAEERVTERTPRGNSQTPRQRTQSTPCRAEPSPGAIEGRSSVVRRKPVPVHPDGDENDDSPLASRSDSPPLRMEELQREPSAASASKRALPLDATPRTGSAKRAAMTNEDMSPSPSPTRRRSGVRSPGGPRPVSPFAPRAPATPTAAANGVDGAEVMPTRPLSVRKDGGQAKVGSTTGPTSKEATSARLKKHLDVVQRHRRTNVEVMARLDENLTALRDELLDLDDDSLARRLETIHASVRLVAEQGDEATSSLEKLRLELDALLERDEAQATAASSKREMAEMAEELEKLKARVKAGDCARTELAGLTRRCELLTALEKDGRMENTELHRAFNEELDRLYEDAQHVSGDGDGDGAEEIRRLRQEVKTSKAQRNEANIENKALQRDLALERAQADVYKALLEQHGLA</sequence>
<feature type="region of interest" description="Disordered" evidence="2">
    <location>
        <begin position="92"/>
        <end position="193"/>
    </location>
</feature>
<evidence type="ECO:0000256" key="2">
    <source>
        <dbReference type="SAM" id="MobiDB-lite"/>
    </source>
</evidence>
<feature type="compositionally biased region" description="Polar residues" evidence="2">
    <location>
        <begin position="1145"/>
        <end position="1156"/>
    </location>
</feature>
<feature type="compositionally biased region" description="Polar residues" evidence="2">
    <location>
        <begin position="984"/>
        <end position="998"/>
    </location>
</feature>
<dbReference type="InterPro" id="IPR035899">
    <property type="entry name" value="DBL_dom_sf"/>
</dbReference>
<dbReference type="RefSeq" id="XP_025373807.1">
    <property type="nucleotide sequence ID" value="XM_025523023.1"/>
</dbReference>